<evidence type="ECO:0000313" key="1">
    <source>
        <dbReference type="EMBL" id="MPM81324.1"/>
    </source>
</evidence>
<gene>
    <name evidence="1" type="ORF">SDC9_128376</name>
</gene>
<protein>
    <submittedName>
        <fullName evidence="1">Uncharacterized protein</fullName>
    </submittedName>
</protein>
<proteinExistence type="predicted"/>
<dbReference type="EMBL" id="VSSQ01030698">
    <property type="protein sequence ID" value="MPM81324.1"/>
    <property type="molecule type" value="Genomic_DNA"/>
</dbReference>
<dbReference type="AlphaFoldDB" id="A0A645CWM2"/>
<comment type="caution">
    <text evidence="1">The sequence shown here is derived from an EMBL/GenBank/DDBJ whole genome shotgun (WGS) entry which is preliminary data.</text>
</comment>
<name>A0A645CWM2_9ZZZZ</name>
<sequence>MVGFDFHAGVRAGGRIHADDFHLIAARCVFHKEVVKDYGGNGYQKAGVQTRAAYQYGEPGGFKSRSGLCKIGSRASHWSADKIGTEEIAHVVEHH</sequence>
<organism evidence="1">
    <name type="scientific">bioreactor metagenome</name>
    <dbReference type="NCBI Taxonomy" id="1076179"/>
    <lineage>
        <taxon>unclassified sequences</taxon>
        <taxon>metagenomes</taxon>
        <taxon>ecological metagenomes</taxon>
    </lineage>
</organism>
<reference evidence="1" key="1">
    <citation type="submission" date="2019-08" db="EMBL/GenBank/DDBJ databases">
        <authorList>
            <person name="Kucharzyk K."/>
            <person name="Murdoch R.W."/>
            <person name="Higgins S."/>
            <person name="Loffler F."/>
        </authorList>
    </citation>
    <scope>NUCLEOTIDE SEQUENCE</scope>
</reference>
<accession>A0A645CWM2</accession>